<name>A0A844YA44_9SPHN</name>
<evidence type="ECO:0000256" key="6">
    <source>
        <dbReference type="ARBA" id="ARBA00022989"/>
    </source>
</evidence>
<keyword evidence="3" id="KW-1003">Cell membrane</keyword>
<evidence type="ECO:0000259" key="10">
    <source>
        <dbReference type="Pfam" id="PF02397"/>
    </source>
</evidence>
<evidence type="ECO:0000256" key="3">
    <source>
        <dbReference type="ARBA" id="ARBA00022475"/>
    </source>
</evidence>
<evidence type="ECO:0000256" key="4">
    <source>
        <dbReference type="ARBA" id="ARBA00022679"/>
    </source>
</evidence>
<evidence type="ECO:0000256" key="1">
    <source>
        <dbReference type="ARBA" id="ARBA00004236"/>
    </source>
</evidence>
<proteinExistence type="inferred from homology"/>
<evidence type="ECO:0000256" key="9">
    <source>
        <dbReference type="SAM" id="Phobius"/>
    </source>
</evidence>
<dbReference type="GO" id="GO:0005886">
    <property type="term" value="C:plasma membrane"/>
    <property type="evidence" value="ECO:0007669"/>
    <property type="project" value="UniProtKB-SubCell"/>
</dbReference>
<sequence>MTAIKREYRAPQLGAPQKFVIAHPRQKRVVDMAGALVLLVLFAPVMLVVALAVYIGDPGPVFFRQKRIGFDGRLFDCYKFRTMATDAEARLDALLASDPAARAEWDKDHKLRDDPRVTGVGRFLRKSSLDELPQLWSVLKGDMSLVGPRPIVEKEAARYGRYLQHYCAVRPGLTGLWQISGRNDVSYRRRVAYDVLYVRTSGVYDNLRILVLTVPSVLASRGSY</sequence>
<keyword evidence="12" id="KW-1185">Reference proteome</keyword>
<gene>
    <name evidence="11" type="ORF">GRI47_09825</name>
</gene>
<evidence type="ECO:0000313" key="12">
    <source>
        <dbReference type="Proteomes" id="UP000430272"/>
    </source>
</evidence>
<keyword evidence="4 11" id="KW-0808">Transferase</keyword>
<dbReference type="OrthoDB" id="9771846at2"/>
<dbReference type="Proteomes" id="UP000430272">
    <property type="component" value="Unassembled WGS sequence"/>
</dbReference>
<protein>
    <submittedName>
        <fullName evidence="11">Sugar transferase</fullName>
    </submittedName>
</protein>
<dbReference type="PANTHER" id="PTHR30576:SF4">
    <property type="entry name" value="UNDECAPRENYL-PHOSPHATE GALACTOSE PHOSPHOTRANSFERASE"/>
    <property type="match status" value="1"/>
</dbReference>
<evidence type="ECO:0000256" key="5">
    <source>
        <dbReference type="ARBA" id="ARBA00022692"/>
    </source>
</evidence>
<accession>A0A844YA44</accession>
<comment type="caution">
    <text evidence="11">The sequence shown here is derived from an EMBL/GenBank/DDBJ whole genome shotgun (WGS) entry which is preliminary data.</text>
</comment>
<dbReference type="Pfam" id="PF02397">
    <property type="entry name" value="Bac_transf"/>
    <property type="match status" value="1"/>
</dbReference>
<evidence type="ECO:0000256" key="8">
    <source>
        <dbReference type="ARBA" id="ARBA00023169"/>
    </source>
</evidence>
<comment type="subcellular location">
    <subcellularLocation>
        <location evidence="1">Cell membrane</location>
    </subcellularLocation>
</comment>
<reference evidence="11 12" key="1">
    <citation type="submission" date="2019-12" db="EMBL/GenBank/DDBJ databases">
        <title>Genomic-based taxomic classification of the family Erythrobacteraceae.</title>
        <authorList>
            <person name="Xu L."/>
        </authorList>
    </citation>
    <scope>NUCLEOTIDE SEQUENCE [LARGE SCALE GENOMIC DNA]</scope>
    <source>
        <strain evidence="11 12">JCM 17468</strain>
    </source>
</reference>
<organism evidence="11 12">
    <name type="scientific">Qipengyuania pelagi</name>
    <dbReference type="NCBI Taxonomy" id="994320"/>
    <lineage>
        <taxon>Bacteria</taxon>
        <taxon>Pseudomonadati</taxon>
        <taxon>Pseudomonadota</taxon>
        <taxon>Alphaproteobacteria</taxon>
        <taxon>Sphingomonadales</taxon>
        <taxon>Erythrobacteraceae</taxon>
        <taxon>Qipengyuania</taxon>
    </lineage>
</organism>
<feature type="domain" description="Bacterial sugar transferase" evidence="10">
    <location>
        <begin position="27"/>
        <end position="218"/>
    </location>
</feature>
<keyword evidence="6 9" id="KW-1133">Transmembrane helix</keyword>
<keyword evidence="7 9" id="KW-0472">Membrane</keyword>
<dbReference type="GO" id="GO:0000271">
    <property type="term" value="P:polysaccharide biosynthetic process"/>
    <property type="evidence" value="ECO:0007669"/>
    <property type="project" value="UniProtKB-KW"/>
</dbReference>
<keyword evidence="5 9" id="KW-0812">Transmembrane</keyword>
<evidence type="ECO:0000256" key="2">
    <source>
        <dbReference type="ARBA" id="ARBA00006464"/>
    </source>
</evidence>
<dbReference type="GO" id="GO:0016780">
    <property type="term" value="F:phosphotransferase activity, for other substituted phosphate groups"/>
    <property type="evidence" value="ECO:0007669"/>
    <property type="project" value="TreeGrafter"/>
</dbReference>
<dbReference type="AlphaFoldDB" id="A0A844YA44"/>
<feature type="transmembrane region" description="Helical" evidence="9">
    <location>
        <begin position="35"/>
        <end position="56"/>
    </location>
</feature>
<comment type="similarity">
    <text evidence="2">Belongs to the bacterial sugar transferase family.</text>
</comment>
<dbReference type="PANTHER" id="PTHR30576">
    <property type="entry name" value="COLANIC BIOSYNTHESIS UDP-GLUCOSE LIPID CARRIER TRANSFERASE"/>
    <property type="match status" value="1"/>
</dbReference>
<dbReference type="EMBL" id="WTYD01000001">
    <property type="protein sequence ID" value="MXO54299.1"/>
    <property type="molecule type" value="Genomic_DNA"/>
</dbReference>
<dbReference type="InterPro" id="IPR003362">
    <property type="entry name" value="Bact_transf"/>
</dbReference>
<evidence type="ECO:0000256" key="7">
    <source>
        <dbReference type="ARBA" id="ARBA00023136"/>
    </source>
</evidence>
<evidence type="ECO:0000313" key="11">
    <source>
        <dbReference type="EMBL" id="MXO54299.1"/>
    </source>
</evidence>
<keyword evidence="8" id="KW-0270">Exopolysaccharide synthesis</keyword>